<reference evidence="2 3" key="1">
    <citation type="submission" date="2023-02" db="EMBL/GenBank/DDBJ databases">
        <title>Streptomyces sp. SCA4-21 with antifungal activity against Fusarium oxysporum f. sp. cubense, Streptomyces sp. SCA2-17 with antifungal activity against Fusarium oxysporum f. sp. cubense.</title>
        <authorList>
            <person name="Qi D."/>
        </authorList>
    </citation>
    <scope>NUCLEOTIDE SEQUENCE [LARGE SCALE GENOMIC DNA]</scope>
    <source>
        <strain evidence="2 3">SCA4-21</strain>
    </source>
</reference>
<name>A0ABY9UW04_9ACTN</name>
<dbReference type="RefSeq" id="WP_311035836.1">
    <property type="nucleotide sequence ID" value="NZ_CP117522.1"/>
</dbReference>
<dbReference type="EMBL" id="CP117522">
    <property type="protein sequence ID" value="WNE96703.1"/>
    <property type="molecule type" value="Genomic_DNA"/>
</dbReference>
<evidence type="ECO:0000313" key="3">
    <source>
        <dbReference type="Proteomes" id="UP001305606"/>
    </source>
</evidence>
<keyword evidence="3" id="KW-1185">Reference proteome</keyword>
<organism evidence="2 3">
    <name type="scientific">Streptomyces luomodiensis</name>
    <dbReference type="NCBI Taxonomy" id="3026192"/>
    <lineage>
        <taxon>Bacteria</taxon>
        <taxon>Bacillati</taxon>
        <taxon>Actinomycetota</taxon>
        <taxon>Actinomycetes</taxon>
        <taxon>Kitasatosporales</taxon>
        <taxon>Streptomycetaceae</taxon>
        <taxon>Streptomyces</taxon>
    </lineage>
</organism>
<proteinExistence type="predicted"/>
<feature type="compositionally biased region" description="Pro residues" evidence="1">
    <location>
        <begin position="77"/>
        <end position="105"/>
    </location>
</feature>
<sequence>MAMENMQGGRCSACRGDEVYEIELAGQFGMRKPGGLVSKHTVFNAFVCAGCGHMQWHAAMDEVKRDWLRRRGRRIRPQPPNPPGPPQPPNPPRPQRPPGPPPPPR</sequence>
<accession>A0ABY9UW04</accession>
<gene>
    <name evidence="2" type="ORF">PS467_15870</name>
</gene>
<feature type="region of interest" description="Disordered" evidence="1">
    <location>
        <begin position="67"/>
        <end position="105"/>
    </location>
</feature>
<protein>
    <submittedName>
        <fullName evidence="2">Uncharacterized protein</fullName>
    </submittedName>
</protein>
<feature type="compositionally biased region" description="Basic residues" evidence="1">
    <location>
        <begin position="67"/>
        <end position="76"/>
    </location>
</feature>
<evidence type="ECO:0000313" key="2">
    <source>
        <dbReference type="EMBL" id="WNE96703.1"/>
    </source>
</evidence>
<dbReference type="Proteomes" id="UP001305606">
    <property type="component" value="Chromosome"/>
</dbReference>
<evidence type="ECO:0000256" key="1">
    <source>
        <dbReference type="SAM" id="MobiDB-lite"/>
    </source>
</evidence>